<organism evidence="14 15">
    <name type="scientific">Lactuca saligna</name>
    <name type="common">Willowleaf lettuce</name>
    <dbReference type="NCBI Taxonomy" id="75948"/>
    <lineage>
        <taxon>Eukaryota</taxon>
        <taxon>Viridiplantae</taxon>
        <taxon>Streptophyta</taxon>
        <taxon>Embryophyta</taxon>
        <taxon>Tracheophyta</taxon>
        <taxon>Spermatophyta</taxon>
        <taxon>Magnoliopsida</taxon>
        <taxon>eudicotyledons</taxon>
        <taxon>Gunneridae</taxon>
        <taxon>Pentapetalae</taxon>
        <taxon>asterids</taxon>
        <taxon>campanulids</taxon>
        <taxon>Asterales</taxon>
        <taxon>Asteraceae</taxon>
        <taxon>Cichorioideae</taxon>
        <taxon>Cichorieae</taxon>
        <taxon>Lactucinae</taxon>
        <taxon>Lactuca</taxon>
    </lineage>
</organism>
<comment type="similarity">
    <text evidence="11">Belongs to the protein kinase superfamily.</text>
</comment>
<dbReference type="GO" id="GO:0004674">
    <property type="term" value="F:protein serine/threonine kinase activity"/>
    <property type="evidence" value="ECO:0007669"/>
    <property type="project" value="UniProtKB-KW"/>
</dbReference>
<evidence type="ECO:0000256" key="1">
    <source>
        <dbReference type="ARBA" id="ARBA00004236"/>
    </source>
</evidence>
<keyword evidence="9 10" id="KW-0067">ATP-binding</keyword>
<dbReference type="CDD" id="cd14066">
    <property type="entry name" value="STKc_IRAK"/>
    <property type="match status" value="1"/>
</dbReference>
<sequence>MMTSSNQEAVKKLESLHVMKSKGNKKKWKNDEGSVGCWNKWGCLGSCVSSRSKVDSSTSGISSQFESKSDNDTSKDQTVVAPIVSPTTSGGNNLSSPKPEDAIKVASQLRKFAFNDLKMATRNFRPESLLGEGGFGCVFKGWIEENGTAPVKPGTGLTVAVKTLNQDGLQGHKEWLAEVDFLGDLVNPNLVKLIGYCNEDDQRLLVYEFLPRGSLENHLFRRSLPLPWSIRMKIALGAAKGLAFLHEEAKRPVIYRDFKTSNILLDAEYNAKLSDFGLAKDGPEGDKTHISTRVMGTYGYAAPEYVMTGHLSIRSDVYSFGVVLLEMLTGRRSMDKNRPNGEHNLVEWARPHLLERRRFYRLIDPRLEGHFSIKGAQKAAQLASRCLSRDPKARPLMSEVVECLEPLPALKDMAGSSYYLQTVQSERVGSGSDGSQARGGSFSRNGQQQPRTLSIPRASPHHHQFIKDSPKPHEKQ</sequence>
<keyword evidence="7" id="KW-0418">Kinase</keyword>
<dbReference type="Gene3D" id="3.30.200.20">
    <property type="entry name" value="Phosphorylase Kinase, domain 1"/>
    <property type="match status" value="1"/>
</dbReference>
<dbReference type="InterPro" id="IPR000719">
    <property type="entry name" value="Prot_kinase_dom"/>
</dbReference>
<dbReference type="Gene3D" id="1.10.510.10">
    <property type="entry name" value="Transferase(Phosphotransferase) domain 1"/>
    <property type="match status" value="1"/>
</dbReference>
<evidence type="ECO:0000256" key="12">
    <source>
        <dbReference type="SAM" id="MobiDB-lite"/>
    </source>
</evidence>
<keyword evidence="3" id="KW-0472">Membrane</keyword>
<evidence type="ECO:0000256" key="3">
    <source>
        <dbReference type="ARBA" id="ARBA00022475"/>
    </source>
</evidence>
<dbReference type="FunFam" id="3.30.200.20:FF:000228">
    <property type="entry name" value="Serine/threonine-protein kinase BIK1"/>
    <property type="match status" value="1"/>
</dbReference>
<dbReference type="PANTHER" id="PTHR45621">
    <property type="entry name" value="OS01G0588500 PROTEIN-RELATED"/>
    <property type="match status" value="1"/>
</dbReference>
<dbReference type="InterPro" id="IPR017441">
    <property type="entry name" value="Protein_kinase_ATP_BS"/>
</dbReference>
<dbReference type="Pfam" id="PF07714">
    <property type="entry name" value="PK_Tyr_Ser-Thr"/>
    <property type="match status" value="1"/>
</dbReference>
<dbReference type="Proteomes" id="UP001177003">
    <property type="component" value="Chromosome 4"/>
</dbReference>
<evidence type="ECO:0000256" key="9">
    <source>
        <dbReference type="ARBA" id="ARBA00022840"/>
    </source>
</evidence>
<evidence type="ECO:0000256" key="4">
    <source>
        <dbReference type="ARBA" id="ARBA00022527"/>
    </source>
</evidence>
<feature type="binding site" evidence="10">
    <location>
        <position position="162"/>
    </location>
    <ligand>
        <name>ATP</name>
        <dbReference type="ChEBI" id="CHEBI:30616"/>
    </ligand>
</feature>
<evidence type="ECO:0000256" key="6">
    <source>
        <dbReference type="ARBA" id="ARBA00022741"/>
    </source>
</evidence>
<accession>A0AA35YQX9</accession>
<gene>
    <name evidence="14" type="ORF">LSALG_LOCUS18257</name>
</gene>
<keyword evidence="3" id="KW-1003">Cell membrane</keyword>
<dbReference type="PROSITE" id="PS50011">
    <property type="entry name" value="PROTEIN_KINASE_DOM"/>
    <property type="match status" value="1"/>
</dbReference>
<dbReference type="EC" id="2.7.11.1" evidence="2"/>
<proteinExistence type="inferred from homology"/>
<evidence type="ECO:0000259" key="13">
    <source>
        <dbReference type="PROSITE" id="PS50011"/>
    </source>
</evidence>
<dbReference type="EMBL" id="OX465080">
    <property type="protein sequence ID" value="CAI9278389.1"/>
    <property type="molecule type" value="Genomic_DNA"/>
</dbReference>
<evidence type="ECO:0000313" key="15">
    <source>
        <dbReference type="Proteomes" id="UP001177003"/>
    </source>
</evidence>
<feature type="compositionally biased region" description="Polar residues" evidence="12">
    <location>
        <begin position="442"/>
        <end position="452"/>
    </location>
</feature>
<feature type="domain" description="Protein kinase" evidence="13">
    <location>
        <begin position="124"/>
        <end position="410"/>
    </location>
</feature>
<evidence type="ECO:0000256" key="2">
    <source>
        <dbReference type="ARBA" id="ARBA00012513"/>
    </source>
</evidence>
<name>A0AA35YQX9_LACSI</name>
<dbReference type="InterPro" id="IPR050823">
    <property type="entry name" value="Plant_Ser_Thr_Prot_Kinase"/>
</dbReference>
<feature type="region of interest" description="Disordered" evidence="12">
    <location>
        <begin position="427"/>
        <end position="476"/>
    </location>
</feature>
<dbReference type="InterPro" id="IPR008271">
    <property type="entry name" value="Ser/Thr_kinase_AS"/>
</dbReference>
<keyword evidence="6 10" id="KW-0547">Nucleotide-binding</keyword>
<dbReference type="PROSITE" id="PS00107">
    <property type="entry name" value="PROTEIN_KINASE_ATP"/>
    <property type="match status" value="1"/>
</dbReference>
<protein>
    <recommendedName>
        <fullName evidence="2">non-specific serine/threonine protein kinase</fullName>
        <ecNumber evidence="2">2.7.11.1</ecNumber>
    </recommendedName>
</protein>
<comment type="subcellular location">
    <subcellularLocation>
        <location evidence="1">Cell membrane</location>
    </subcellularLocation>
</comment>
<feature type="compositionally biased region" description="Basic and acidic residues" evidence="12">
    <location>
        <begin position="465"/>
        <end position="476"/>
    </location>
</feature>
<evidence type="ECO:0000256" key="5">
    <source>
        <dbReference type="ARBA" id="ARBA00022679"/>
    </source>
</evidence>
<evidence type="ECO:0000256" key="7">
    <source>
        <dbReference type="ARBA" id="ARBA00022777"/>
    </source>
</evidence>
<dbReference type="FunFam" id="1.10.510.10:FF:000258">
    <property type="entry name" value="Probable serine/threonine-protein kinase PBL8"/>
    <property type="match status" value="1"/>
</dbReference>
<dbReference type="SUPFAM" id="SSF56112">
    <property type="entry name" value="Protein kinase-like (PK-like)"/>
    <property type="match status" value="1"/>
</dbReference>
<keyword evidence="4 11" id="KW-0723">Serine/threonine-protein kinase</keyword>
<dbReference type="GO" id="GO:0005524">
    <property type="term" value="F:ATP binding"/>
    <property type="evidence" value="ECO:0007669"/>
    <property type="project" value="UniProtKB-UniRule"/>
</dbReference>
<dbReference type="GO" id="GO:0005886">
    <property type="term" value="C:plasma membrane"/>
    <property type="evidence" value="ECO:0007669"/>
    <property type="project" value="UniProtKB-SubCell"/>
</dbReference>
<dbReference type="InterPro" id="IPR001245">
    <property type="entry name" value="Ser-Thr/Tyr_kinase_cat_dom"/>
</dbReference>
<evidence type="ECO:0000256" key="8">
    <source>
        <dbReference type="ARBA" id="ARBA00022821"/>
    </source>
</evidence>
<keyword evidence="5" id="KW-0808">Transferase</keyword>
<reference evidence="14" key="1">
    <citation type="submission" date="2023-04" db="EMBL/GenBank/DDBJ databases">
        <authorList>
            <person name="Vijverberg K."/>
            <person name="Xiong W."/>
            <person name="Schranz E."/>
        </authorList>
    </citation>
    <scope>NUCLEOTIDE SEQUENCE</scope>
</reference>
<keyword evidence="8" id="KW-0611">Plant defense</keyword>
<evidence type="ECO:0000313" key="14">
    <source>
        <dbReference type="EMBL" id="CAI9278389.1"/>
    </source>
</evidence>
<dbReference type="InterPro" id="IPR011009">
    <property type="entry name" value="Kinase-like_dom_sf"/>
</dbReference>
<feature type="compositionally biased region" description="Polar residues" evidence="12">
    <location>
        <begin position="85"/>
        <end position="96"/>
    </location>
</feature>
<dbReference type="GO" id="GO:0006952">
    <property type="term" value="P:defense response"/>
    <property type="evidence" value="ECO:0007669"/>
    <property type="project" value="UniProtKB-KW"/>
</dbReference>
<dbReference type="AlphaFoldDB" id="A0AA35YQX9"/>
<feature type="region of interest" description="Disordered" evidence="12">
    <location>
        <begin position="51"/>
        <end position="99"/>
    </location>
</feature>
<evidence type="ECO:0000256" key="10">
    <source>
        <dbReference type="PROSITE-ProRule" id="PRU10141"/>
    </source>
</evidence>
<evidence type="ECO:0000256" key="11">
    <source>
        <dbReference type="RuleBase" id="RU000304"/>
    </source>
</evidence>
<dbReference type="PROSITE" id="PS00108">
    <property type="entry name" value="PROTEIN_KINASE_ST"/>
    <property type="match status" value="1"/>
</dbReference>
<keyword evidence="15" id="KW-1185">Reference proteome</keyword>